<dbReference type="InterPro" id="IPR028889">
    <property type="entry name" value="USP"/>
</dbReference>
<feature type="compositionally biased region" description="Basic and acidic residues" evidence="1">
    <location>
        <begin position="786"/>
        <end position="803"/>
    </location>
</feature>
<feature type="compositionally biased region" description="Basic and acidic residues" evidence="1">
    <location>
        <begin position="1120"/>
        <end position="1132"/>
    </location>
</feature>
<dbReference type="InterPro" id="IPR018200">
    <property type="entry name" value="USP_CS"/>
</dbReference>
<feature type="compositionally biased region" description="Low complexity" evidence="1">
    <location>
        <begin position="981"/>
        <end position="990"/>
    </location>
</feature>
<feature type="compositionally biased region" description="Basic and acidic residues" evidence="1">
    <location>
        <begin position="903"/>
        <end position="922"/>
    </location>
</feature>
<feature type="compositionally biased region" description="Polar residues" evidence="1">
    <location>
        <begin position="709"/>
        <end position="723"/>
    </location>
</feature>
<evidence type="ECO:0000259" key="2">
    <source>
        <dbReference type="PROSITE" id="PS50235"/>
    </source>
</evidence>
<dbReference type="PROSITE" id="PS00973">
    <property type="entry name" value="USP_2"/>
    <property type="match status" value="1"/>
</dbReference>
<dbReference type="Pfam" id="PF00443">
    <property type="entry name" value="UCH"/>
    <property type="match status" value="1"/>
</dbReference>
<feature type="compositionally biased region" description="Polar residues" evidence="1">
    <location>
        <begin position="1078"/>
        <end position="1092"/>
    </location>
</feature>
<feature type="compositionally biased region" description="Polar residues" evidence="1">
    <location>
        <begin position="22"/>
        <end position="35"/>
    </location>
</feature>
<dbReference type="GO" id="GO:0005634">
    <property type="term" value="C:nucleus"/>
    <property type="evidence" value="ECO:0007669"/>
    <property type="project" value="TreeGrafter"/>
</dbReference>
<feature type="compositionally biased region" description="Low complexity" evidence="1">
    <location>
        <begin position="1105"/>
        <end position="1117"/>
    </location>
</feature>
<dbReference type="Gene3D" id="3.90.70.10">
    <property type="entry name" value="Cysteine proteinases"/>
    <property type="match status" value="1"/>
</dbReference>
<feature type="compositionally biased region" description="Basic and acidic residues" evidence="1">
    <location>
        <begin position="1340"/>
        <end position="1355"/>
    </location>
</feature>
<feature type="compositionally biased region" description="Basic and acidic residues" evidence="1">
    <location>
        <begin position="1141"/>
        <end position="1172"/>
    </location>
</feature>
<feature type="compositionally biased region" description="Basic and acidic residues" evidence="1">
    <location>
        <begin position="877"/>
        <end position="891"/>
    </location>
</feature>
<feature type="compositionally biased region" description="Basic and acidic residues" evidence="1">
    <location>
        <begin position="960"/>
        <end position="977"/>
    </location>
</feature>
<feature type="compositionally biased region" description="Basic and acidic residues" evidence="1">
    <location>
        <begin position="838"/>
        <end position="868"/>
    </location>
</feature>
<dbReference type="InterPro" id="IPR001394">
    <property type="entry name" value="Peptidase_C19_UCH"/>
</dbReference>
<dbReference type="GO" id="GO:0016579">
    <property type="term" value="P:protein deubiquitination"/>
    <property type="evidence" value="ECO:0007669"/>
    <property type="project" value="InterPro"/>
</dbReference>
<feature type="compositionally biased region" description="Basic and acidic residues" evidence="1">
    <location>
        <begin position="1179"/>
        <end position="1230"/>
    </location>
</feature>
<feature type="compositionally biased region" description="Basic and acidic residues" evidence="1">
    <location>
        <begin position="1369"/>
        <end position="1407"/>
    </location>
</feature>
<feature type="compositionally biased region" description="Polar residues" evidence="1">
    <location>
        <begin position="995"/>
        <end position="1009"/>
    </location>
</feature>
<feature type="compositionally biased region" description="Basic and acidic residues" evidence="1">
    <location>
        <begin position="1307"/>
        <end position="1325"/>
    </location>
</feature>
<dbReference type="PROSITE" id="PS50235">
    <property type="entry name" value="USP_3"/>
    <property type="match status" value="1"/>
</dbReference>
<feature type="compositionally biased region" description="Polar residues" evidence="1">
    <location>
        <begin position="1286"/>
        <end position="1305"/>
    </location>
</feature>
<dbReference type="Proteomes" id="UP000319801">
    <property type="component" value="Unassembled WGS sequence"/>
</dbReference>
<keyword evidence="3" id="KW-0378">Hydrolase</keyword>
<evidence type="ECO:0000313" key="3">
    <source>
        <dbReference type="EMBL" id="TSK14638.1"/>
    </source>
</evidence>
<dbReference type="EMBL" id="VCAZ01000002">
    <property type="protein sequence ID" value="TSK14638.1"/>
    <property type="molecule type" value="Genomic_DNA"/>
</dbReference>
<feature type="region of interest" description="Disordered" evidence="1">
    <location>
        <begin position="576"/>
        <end position="1412"/>
    </location>
</feature>
<reference evidence="3 4" key="1">
    <citation type="journal article" date="2019" name="Genome Biol. Evol.">
        <title>Whole-Genome Sequencing of the Giant Devil Catfish, Bagarius yarrelli.</title>
        <authorList>
            <person name="Jiang W."/>
            <person name="Lv Y."/>
            <person name="Cheng L."/>
            <person name="Yang K."/>
            <person name="Chao B."/>
            <person name="Wang X."/>
            <person name="Li Y."/>
            <person name="Pan X."/>
            <person name="You X."/>
            <person name="Zhang Y."/>
            <person name="Yang J."/>
            <person name="Li J."/>
            <person name="Zhang X."/>
            <person name="Liu S."/>
            <person name="Sun C."/>
            <person name="Yang J."/>
            <person name="Shi Q."/>
        </authorList>
    </citation>
    <scope>NUCLEOTIDE SEQUENCE [LARGE SCALE GENOMIC DNA]</scope>
    <source>
        <strain evidence="3">JWS20170419001</strain>
        <tissue evidence="3">Muscle</tissue>
    </source>
</reference>
<feature type="region of interest" description="Disordered" evidence="1">
    <location>
        <begin position="1"/>
        <end position="35"/>
    </location>
</feature>
<feature type="compositionally biased region" description="Basic residues" evidence="1">
    <location>
        <begin position="1326"/>
        <end position="1339"/>
    </location>
</feature>
<feature type="compositionally biased region" description="Polar residues" evidence="1">
    <location>
        <begin position="924"/>
        <end position="943"/>
    </location>
</feature>
<feature type="compositionally biased region" description="Low complexity" evidence="1">
    <location>
        <begin position="736"/>
        <end position="748"/>
    </location>
</feature>
<feature type="domain" description="USP" evidence="2">
    <location>
        <begin position="112"/>
        <end position="401"/>
    </location>
</feature>
<protein>
    <submittedName>
        <fullName evidence="3">Ubiquitin carboxyl-terminal hydrolase 42</fullName>
    </submittedName>
</protein>
<dbReference type="GO" id="GO:0042981">
    <property type="term" value="P:regulation of apoptotic process"/>
    <property type="evidence" value="ECO:0007669"/>
    <property type="project" value="TreeGrafter"/>
</dbReference>
<evidence type="ECO:0000313" key="4">
    <source>
        <dbReference type="Proteomes" id="UP000319801"/>
    </source>
</evidence>
<accession>A0A556TIS7</accession>
<feature type="compositionally biased region" description="Basic and acidic residues" evidence="1">
    <location>
        <begin position="751"/>
        <end position="763"/>
    </location>
</feature>
<comment type="caution">
    <text evidence="3">The sequence shown here is derived from an EMBL/GenBank/DDBJ whole genome shotgun (WGS) entry which is preliminary data.</text>
</comment>
<dbReference type="InterPro" id="IPR050164">
    <property type="entry name" value="Peptidase_C19"/>
</dbReference>
<feature type="compositionally biased region" description="Polar residues" evidence="1">
    <location>
        <begin position="1032"/>
        <end position="1049"/>
    </location>
</feature>
<feature type="compositionally biased region" description="Basic and acidic residues" evidence="1">
    <location>
        <begin position="1265"/>
        <end position="1284"/>
    </location>
</feature>
<keyword evidence="4" id="KW-1185">Reference proteome</keyword>
<feature type="compositionally biased region" description="Low complexity" evidence="1">
    <location>
        <begin position="676"/>
        <end position="696"/>
    </location>
</feature>
<proteinExistence type="predicted"/>
<dbReference type="PANTHER" id="PTHR24006:SF727">
    <property type="entry name" value="UBIQUITIN CARBOXYL-TERMINAL HYDROLASE 42"/>
    <property type="match status" value="1"/>
</dbReference>
<feature type="compositionally biased region" description="Basic and acidic residues" evidence="1">
    <location>
        <begin position="1"/>
        <end position="17"/>
    </location>
</feature>
<gene>
    <name evidence="3" type="ORF">Baya_0621</name>
</gene>
<sequence length="1480" mass="166620">MTIVDKASEKSDLESAHCKHSGSLTPVSSGGMSDGSSCWSNSSTSELSRTMATCVAPSLESAVYGGTTAISAETPNEQVAMNHGDGINLPQKILFPSERLSLKWTQVHRIGAGLQNLGNTCFLNAALQCLSYTAPLANYLLSREHSRTCRESGFCMLCIMQNHIIQVFANSGNAIKPLSVLHELKQDAHEFLRYTVDAMQKSCLPSNKLDRQTQATTLIHQIFGGYLRSRVKCMNCKAVSDTFDPYLDIALDIKNVPTITKALELFVKPEQLDWENAYKCGSCKEMVQASKRLSIHRNSNVLTLSLKRFSSFTGGKISKDVRYSEFLNLRPYMSQSHGEPQIYGLYAVLVHSGFSCYAGHYYCYVKASNGQWYQMNDSSVTPTDIQSVLNQQAYLLFYIKQGSTDLKNGDCHQIGFTPGHSSPRPVVTPKLNGHSYTSSTIIGPQLPPHMVKNNSYVNGNGASQACHSGSKPGSSDISGVSEDTFNVSYSSTSYSATHQPVRPTSIPQKRPKLSFTVGCGKAVRCNRIPSTLSSSSSSSASYSYPQSPSSTSKFHRSKQVNGTSLYRSGTYLVPYDEESSEESDQESKISDKSTVMPSGVVKASSENGDTKSQLSYSSVSHLPETNGSNCFSESQKGTKGLRHGPLNGHHKVNGFKHSEMASDSPTSESSVKDTNSIDSQSASSSKSEDLLSSSASTERAEPLADPLTQHASQSPPTPSTDIQTPAKPAGVIPSPQTASTESSLTTSQTEDELKSPNRSKMETKTINGVISKTDEEMCKSGNFSTWEEKKAAKHQEQDKDLHQSHVSTATKDKDKESHQTCKELKDRSRERYRHSHRSEKESYSQKERSHSRHKDREEARTWDRYSHQHREHHYKKNREDWESSQDWERNRRYQNSHRSSNNEYRELGGHRAREDSRDRWHYNGEQSNSRAKPSSPHSTNTLPQHRKRKHSLSSEESLLEECRAKKLKKSEKQDKQGQMHSPLSRSSSLLAPDTNDPNCYSESNKGTTESGRDLPNGHHKVNGFKYYDKASDSPTSESSIKDTNSIDSQSASGSKSEDLLSSSASTERAEPLADPLTQHASQSPPTPSTDIQTPAKPAGVIPSPQTASTESSLTTSQTEDELKSPNRSKMETKTINGVISKTDEETCKSGKSSIWKEKKEAKHQEQDKDLHQSHVSTATKDKDKESHQTCKEHYKPGHRSEKESYSQKERSHSRHKDREEARTWDRYSHPHREHHYKKNREDWESSQDWERNRRYQNSHRSSNNEYRELGGHRAREDSRDRWHYNGEQSNSRAKPSSPRSTNTLPQHKPEKRSLSNDRTLEECRAIKYKKSKKKKKDKHRGSEMDLSDRNWDKSSSKKKKKKKKKRRHKAEDRPHGERRSTLSRDKHDWKSEERKGHKHQHSPDQDSPHYTQMPRFEDYRQLNGHSGNDVNHYNGYLPGFCRKQLGAQIKYRDHTSSTNSERFFCRGEIGETGPVPCRYL</sequence>
<dbReference type="OrthoDB" id="420187at2759"/>
<dbReference type="GO" id="GO:0005829">
    <property type="term" value="C:cytosol"/>
    <property type="evidence" value="ECO:0007669"/>
    <property type="project" value="TreeGrafter"/>
</dbReference>
<dbReference type="PROSITE" id="PS00972">
    <property type="entry name" value="USP_1"/>
    <property type="match status" value="1"/>
</dbReference>
<feature type="compositionally biased region" description="Polar residues" evidence="1">
    <location>
        <begin position="661"/>
        <end position="674"/>
    </location>
</feature>
<dbReference type="CDD" id="cd02661">
    <property type="entry name" value="Peptidase_C19E"/>
    <property type="match status" value="1"/>
</dbReference>
<evidence type="ECO:0000256" key="1">
    <source>
        <dbReference type="SAM" id="MobiDB-lite"/>
    </source>
</evidence>
<feature type="region of interest" description="Disordered" evidence="1">
    <location>
        <begin position="530"/>
        <end position="561"/>
    </location>
</feature>
<dbReference type="PANTHER" id="PTHR24006">
    <property type="entry name" value="UBIQUITIN CARBOXYL-TERMINAL HYDROLASE"/>
    <property type="match status" value="1"/>
</dbReference>
<feature type="compositionally biased region" description="Polar residues" evidence="1">
    <location>
        <begin position="604"/>
        <end position="637"/>
    </location>
</feature>
<dbReference type="SUPFAM" id="SSF54001">
    <property type="entry name" value="Cysteine proteinases"/>
    <property type="match status" value="1"/>
</dbReference>
<feature type="compositionally biased region" description="Basic and acidic residues" evidence="1">
    <location>
        <begin position="1239"/>
        <end position="1253"/>
    </location>
</feature>
<dbReference type="GO" id="GO:0004843">
    <property type="term" value="F:cysteine-type deubiquitinase activity"/>
    <property type="evidence" value="ECO:0007669"/>
    <property type="project" value="InterPro"/>
</dbReference>
<feature type="compositionally biased region" description="Basic and acidic residues" evidence="1">
    <location>
        <begin position="810"/>
        <end position="829"/>
    </location>
</feature>
<feature type="compositionally biased region" description="Low complexity" evidence="1">
    <location>
        <begin position="530"/>
        <end position="552"/>
    </location>
</feature>
<organism evidence="3 4">
    <name type="scientific">Bagarius yarrelli</name>
    <name type="common">Goonch</name>
    <name type="synonym">Bagrus yarrelli</name>
    <dbReference type="NCBI Taxonomy" id="175774"/>
    <lineage>
        <taxon>Eukaryota</taxon>
        <taxon>Metazoa</taxon>
        <taxon>Chordata</taxon>
        <taxon>Craniata</taxon>
        <taxon>Vertebrata</taxon>
        <taxon>Euteleostomi</taxon>
        <taxon>Actinopterygii</taxon>
        <taxon>Neopterygii</taxon>
        <taxon>Teleostei</taxon>
        <taxon>Ostariophysi</taxon>
        <taxon>Siluriformes</taxon>
        <taxon>Sisoridae</taxon>
        <taxon>Sisorinae</taxon>
        <taxon>Bagarius</taxon>
    </lineage>
</organism>
<dbReference type="InterPro" id="IPR038765">
    <property type="entry name" value="Papain-like_cys_pep_sf"/>
</dbReference>
<feature type="compositionally biased region" description="Basic residues" evidence="1">
    <location>
        <begin position="1356"/>
        <end position="1368"/>
    </location>
</feature>
<feature type="compositionally biased region" description="Low complexity" evidence="1">
    <location>
        <begin position="1050"/>
        <end position="1065"/>
    </location>
</feature>
<name>A0A556TIS7_BAGYA</name>
<feature type="region of interest" description="Disordered" evidence="1">
    <location>
        <begin position="492"/>
        <end position="512"/>
    </location>
</feature>
<dbReference type="FunFam" id="3.90.70.10:FF:000119">
    <property type="entry name" value="Ubiquitin specific peptidase 36"/>
    <property type="match status" value="1"/>
</dbReference>